<evidence type="ECO:0000256" key="1">
    <source>
        <dbReference type="ARBA" id="ARBA00008072"/>
    </source>
</evidence>
<dbReference type="GeneID" id="54356475"/>
<protein>
    <submittedName>
        <fullName evidence="5">GroES-like protein</fullName>
    </submittedName>
</protein>
<comment type="similarity">
    <text evidence="1">Belongs to the zinc-containing alcohol dehydrogenase family.</text>
</comment>
<sequence length="340" mass="36789">MKEVTVAKGLKTAIQDVAIPEPQPDQVIIQVVVSGSNPKDWKIPELVPGYNANSGDDIAGIVHSVGSNVWEFKKGDRVASFHEMMTPGGSFAEYAVGWQHTTFHLPKHLSFEEAATIPLAAMTAALGMHQRLGLPDPWTPATEPTPLVVYGGAAAVGAYAIKFANLANIHPIIAVAGRGEKFVEGLIDRSKGDTIVDYRKGNEAVVQGIKDALKGQKLWHAFDATSEHGSYTNITQVLEPTGHLTVVLPTKTYEGVPESVKLTRTQVGESHRSDKDYAYLMFRYMARGLAEGFFTPHPYEVIPGGLEGVQKGLENLRDGKASGVKYVFRIGETKGIKSAL</sequence>
<evidence type="ECO:0000313" key="6">
    <source>
        <dbReference type="Proteomes" id="UP000800082"/>
    </source>
</evidence>
<gene>
    <name evidence="5" type="ORF">M421DRAFT_99826</name>
</gene>
<evidence type="ECO:0000256" key="2">
    <source>
        <dbReference type="ARBA" id="ARBA00011245"/>
    </source>
</evidence>
<proteinExistence type="inferred from homology"/>
<dbReference type="PANTHER" id="PTHR45348:SF5">
    <property type="entry name" value="OXIDOREDUCTASE, PUTATIVE (AFU_ORTHOLOGUE AFUA_8G01420)-RELATED"/>
    <property type="match status" value="1"/>
</dbReference>
<dbReference type="InterPro" id="IPR011032">
    <property type="entry name" value="GroES-like_sf"/>
</dbReference>
<dbReference type="CDD" id="cd08249">
    <property type="entry name" value="enoyl_reductase_like"/>
    <property type="match status" value="1"/>
</dbReference>
<name>A0A6A5RW75_9PLEO</name>
<dbReference type="InterPro" id="IPR013154">
    <property type="entry name" value="ADH-like_N"/>
</dbReference>
<dbReference type="InterPro" id="IPR020843">
    <property type="entry name" value="ER"/>
</dbReference>
<dbReference type="AlphaFoldDB" id="A0A6A5RW75"/>
<evidence type="ECO:0000256" key="3">
    <source>
        <dbReference type="ARBA" id="ARBA00023002"/>
    </source>
</evidence>
<evidence type="ECO:0000313" key="5">
    <source>
        <dbReference type="EMBL" id="KAF1930536.1"/>
    </source>
</evidence>
<comment type="subunit">
    <text evidence="2">Monomer.</text>
</comment>
<dbReference type="OrthoDB" id="3233595at2759"/>
<dbReference type="Proteomes" id="UP000800082">
    <property type="component" value="Unassembled WGS sequence"/>
</dbReference>
<dbReference type="SMART" id="SM00829">
    <property type="entry name" value="PKS_ER"/>
    <property type="match status" value="1"/>
</dbReference>
<dbReference type="Pfam" id="PF08240">
    <property type="entry name" value="ADH_N"/>
    <property type="match status" value="1"/>
</dbReference>
<feature type="domain" description="Enoyl reductase (ER)" evidence="4">
    <location>
        <begin position="9"/>
        <end position="328"/>
    </location>
</feature>
<keyword evidence="6" id="KW-1185">Reference proteome</keyword>
<dbReference type="PANTHER" id="PTHR45348">
    <property type="entry name" value="HYPOTHETICAL OXIDOREDUCTASE (EUROFUNG)"/>
    <property type="match status" value="1"/>
</dbReference>
<dbReference type="RefSeq" id="XP_033450784.1">
    <property type="nucleotide sequence ID" value="XM_033598808.1"/>
</dbReference>
<reference evidence="5" key="1">
    <citation type="journal article" date="2020" name="Stud. Mycol.">
        <title>101 Dothideomycetes genomes: a test case for predicting lifestyles and emergence of pathogens.</title>
        <authorList>
            <person name="Haridas S."/>
            <person name="Albert R."/>
            <person name="Binder M."/>
            <person name="Bloem J."/>
            <person name="Labutti K."/>
            <person name="Salamov A."/>
            <person name="Andreopoulos B."/>
            <person name="Baker S."/>
            <person name="Barry K."/>
            <person name="Bills G."/>
            <person name="Bluhm B."/>
            <person name="Cannon C."/>
            <person name="Castanera R."/>
            <person name="Culley D."/>
            <person name="Daum C."/>
            <person name="Ezra D."/>
            <person name="Gonzalez J."/>
            <person name="Henrissat B."/>
            <person name="Kuo A."/>
            <person name="Liang C."/>
            <person name="Lipzen A."/>
            <person name="Lutzoni F."/>
            <person name="Magnuson J."/>
            <person name="Mondo S."/>
            <person name="Nolan M."/>
            <person name="Ohm R."/>
            <person name="Pangilinan J."/>
            <person name="Park H.-J."/>
            <person name="Ramirez L."/>
            <person name="Alfaro M."/>
            <person name="Sun H."/>
            <person name="Tritt A."/>
            <person name="Yoshinaga Y."/>
            <person name="Zwiers L.-H."/>
            <person name="Turgeon B."/>
            <person name="Goodwin S."/>
            <person name="Spatafora J."/>
            <person name="Crous P."/>
            <person name="Grigoriev I."/>
        </authorList>
    </citation>
    <scope>NUCLEOTIDE SEQUENCE</scope>
    <source>
        <strain evidence="5">CBS 183.55</strain>
    </source>
</reference>
<dbReference type="InterPro" id="IPR036291">
    <property type="entry name" value="NAD(P)-bd_dom_sf"/>
</dbReference>
<dbReference type="SUPFAM" id="SSF51735">
    <property type="entry name" value="NAD(P)-binding Rossmann-fold domains"/>
    <property type="match status" value="1"/>
</dbReference>
<dbReference type="EMBL" id="ML978963">
    <property type="protein sequence ID" value="KAF1930536.1"/>
    <property type="molecule type" value="Genomic_DNA"/>
</dbReference>
<evidence type="ECO:0000259" key="4">
    <source>
        <dbReference type="SMART" id="SM00829"/>
    </source>
</evidence>
<keyword evidence="3" id="KW-0560">Oxidoreductase</keyword>
<dbReference type="InterPro" id="IPR047122">
    <property type="entry name" value="Trans-enoyl_RdTase-like"/>
</dbReference>
<dbReference type="Gene3D" id="3.90.180.10">
    <property type="entry name" value="Medium-chain alcohol dehydrogenases, catalytic domain"/>
    <property type="match status" value="1"/>
</dbReference>
<dbReference type="SUPFAM" id="SSF50129">
    <property type="entry name" value="GroES-like"/>
    <property type="match status" value="1"/>
</dbReference>
<dbReference type="Gene3D" id="3.40.50.720">
    <property type="entry name" value="NAD(P)-binding Rossmann-like Domain"/>
    <property type="match status" value="1"/>
</dbReference>
<accession>A0A6A5RW75</accession>
<dbReference type="GO" id="GO:0016651">
    <property type="term" value="F:oxidoreductase activity, acting on NAD(P)H"/>
    <property type="evidence" value="ECO:0007669"/>
    <property type="project" value="InterPro"/>
</dbReference>
<organism evidence="5 6">
    <name type="scientific">Didymella exigua CBS 183.55</name>
    <dbReference type="NCBI Taxonomy" id="1150837"/>
    <lineage>
        <taxon>Eukaryota</taxon>
        <taxon>Fungi</taxon>
        <taxon>Dikarya</taxon>
        <taxon>Ascomycota</taxon>
        <taxon>Pezizomycotina</taxon>
        <taxon>Dothideomycetes</taxon>
        <taxon>Pleosporomycetidae</taxon>
        <taxon>Pleosporales</taxon>
        <taxon>Pleosporineae</taxon>
        <taxon>Didymellaceae</taxon>
        <taxon>Didymella</taxon>
    </lineage>
</organism>